<dbReference type="AlphaFoldDB" id="A0A8S1RNZ7"/>
<protein>
    <submittedName>
        <fullName evidence="1">Uncharacterized protein</fullName>
    </submittedName>
</protein>
<dbReference type="Proteomes" id="UP000692954">
    <property type="component" value="Unassembled WGS sequence"/>
</dbReference>
<gene>
    <name evidence="1" type="ORF">PSON_ATCC_30995.1.T1940031</name>
</gene>
<evidence type="ECO:0000313" key="2">
    <source>
        <dbReference type="Proteomes" id="UP000692954"/>
    </source>
</evidence>
<dbReference type="EMBL" id="CAJJDN010000194">
    <property type="protein sequence ID" value="CAD8128719.1"/>
    <property type="molecule type" value="Genomic_DNA"/>
</dbReference>
<reference evidence="1" key="1">
    <citation type="submission" date="2021-01" db="EMBL/GenBank/DDBJ databases">
        <authorList>
            <consortium name="Genoscope - CEA"/>
            <person name="William W."/>
        </authorList>
    </citation>
    <scope>NUCLEOTIDE SEQUENCE</scope>
</reference>
<name>A0A8S1RNZ7_9CILI</name>
<accession>A0A8S1RNZ7</accession>
<evidence type="ECO:0000313" key="1">
    <source>
        <dbReference type="EMBL" id="CAD8128719.1"/>
    </source>
</evidence>
<organism evidence="1 2">
    <name type="scientific">Paramecium sonneborni</name>
    <dbReference type="NCBI Taxonomy" id="65129"/>
    <lineage>
        <taxon>Eukaryota</taxon>
        <taxon>Sar</taxon>
        <taxon>Alveolata</taxon>
        <taxon>Ciliophora</taxon>
        <taxon>Intramacronucleata</taxon>
        <taxon>Oligohymenophorea</taxon>
        <taxon>Peniculida</taxon>
        <taxon>Parameciidae</taxon>
        <taxon>Paramecium</taxon>
    </lineage>
</organism>
<comment type="caution">
    <text evidence="1">The sequence shown here is derived from an EMBL/GenBank/DDBJ whole genome shotgun (WGS) entry which is preliminary data.</text>
</comment>
<keyword evidence="2" id="KW-1185">Reference proteome</keyword>
<proteinExistence type="predicted"/>
<sequence>MTFQIIQYLLNEGTTYISTQKMLFKLLYKIKNSLTLTTSQDSGVLYIAAQDSDNEDLLVILAYKPRQPLRDSLVRVLTSKKQTSFIFDTQLAAAGFKQLIFFQNDGVKHNMGWIDKNFYYQIIPIYQTNQWVNKFRLNLTMWNLKLNPSVTLSQAIVLYQTKTQIKIFNNTQDVLIDEWKKSGFALVMKGTIVDYLIKCQQCGYRKNIDLLQPLRLQDLQNVVDYFVLQDQINSDQFQYLQIMNIFVKILLHTKYSGLGQGGYPYFWHQQQKESLEFTILFQLQFRPFYYLI</sequence>